<evidence type="ECO:0000256" key="5">
    <source>
        <dbReference type="ARBA" id="ARBA00022801"/>
    </source>
</evidence>
<dbReference type="PANTHER" id="PTHR43390:SF1">
    <property type="entry name" value="CHLOROPLAST PROCESSING PEPTIDASE"/>
    <property type="match status" value="1"/>
</dbReference>
<evidence type="ECO:0000256" key="1">
    <source>
        <dbReference type="ARBA" id="ARBA00000677"/>
    </source>
</evidence>
<accession>A0ABW1FZR2</accession>
<dbReference type="CDD" id="cd06530">
    <property type="entry name" value="S26_SPase_I"/>
    <property type="match status" value="1"/>
</dbReference>
<comment type="similarity">
    <text evidence="3 6">Belongs to the peptidase S26 family.</text>
</comment>
<feature type="compositionally biased region" description="Basic residues" evidence="7">
    <location>
        <begin position="26"/>
        <end position="39"/>
    </location>
</feature>
<dbReference type="GO" id="GO:0009003">
    <property type="term" value="F:signal peptidase activity"/>
    <property type="evidence" value="ECO:0007669"/>
    <property type="project" value="UniProtKB-EC"/>
</dbReference>
<keyword evidence="6" id="KW-1133">Transmembrane helix</keyword>
<feature type="domain" description="Peptidase S26" evidence="8">
    <location>
        <begin position="47"/>
        <end position="237"/>
    </location>
</feature>
<comment type="subcellular location">
    <subcellularLocation>
        <location evidence="2">Cell membrane</location>
        <topology evidence="2">Single-pass type II membrane protein</topology>
    </subcellularLocation>
    <subcellularLocation>
        <location evidence="6">Membrane</location>
        <topology evidence="6">Single-pass type II membrane protein</topology>
    </subcellularLocation>
</comment>
<evidence type="ECO:0000313" key="10">
    <source>
        <dbReference type="Proteomes" id="UP001596174"/>
    </source>
</evidence>
<dbReference type="RefSeq" id="WP_380580620.1">
    <property type="nucleotide sequence ID" value="NZ_JBHSQJ010000019.1"/>
</dbReference>
<comment type="caution">
    <text evidence="9">The sequence shown here is derived from an EMBL/GenBank/DDBJ whole genome shotgun (WGS) entry which is preliminary data.</text>
</comment>
<dbReference type="Gene3D" id="2.10.109.10">
    <property type="entry name" value="Umud Fragment, subunit A"/>
    <property type="match status" value="1"/>
</dbReference>
<organism evidence="9 10">
    <name type="scientific">Streptacidiphilus monticola</name>
    <dbReference type="NCBI Taxonomy" id="2161674"/>
    <lineage>
        <taxon>Bacteria</taxon>
        <taxon>Bacillati</taxon>
        <taxon>Actinomycetota</taxon>
        <taxon>Actinomycetes</taxon>
        <taxon>Kitasatosporales</taxon>
        <taxon>Streptomycetaceae</taxon>
        <taxon>Streptacidiphilus</taxon>
    </lineage>
</organism>
<comment type="catalytic activity">
    <reaction evidence="1 6">
        <text>Cleavage of hydrophobic, N-terminal signal or leader sequences from secreted and periplasmic proteins.</text>
        <dbReference type="EC" id="3.4.21.89"/>
    </reaction>
</comment>
<keyword evidence="6" id="KW-0645">Protease</keyword>
<dbReference type="PROSITE" id="PS00761">
    <property type="entry name" value="SPASE_I_3"/>
    <property type="match status" value="1"/>
</dbReference>
<protein>
    <recommendedName>
        <fullName evidence="4 6">Signal peptidase I</fullName>
        <ecNumber evidence="4 6">3.4.21.89</ecNumber>
    </recommendedName>
</protein>
<keyword evidence="10" id="KW-1185">Reference proteome</keyword>
<dbReference type="InterPro" id="IPR019758">
    <property type="entry name" value="Pept_S26A_signal_pept_1_CS"/>
</dbReference>
<dbReference type="Pfam" id="PF10502">
    <property type="entry name" value="Peptidase_S26"/>
    <property type="match status" value="1"/>
</dbReference>
<evidence type="ECO:0000313" key="9">
    <source>
        <dbReference type="EMBL" id="MFC5906827.1"/>
    </source>
</evidence>
<dbReference type="PANTHER" id="PTHR43390">
    <property type="entry name" value="SIGNAL PEPTIDASE I"/>
    <property type="match status" value="1"/>
</dbReference>
<dbReference type="InterPro" id="IPR019533">
    <property type="entry name" value="Peptidase_S26"/>
</dbReference>
<dbReference type="InterPro" id="IPR036286">
    <property type="entry name" value="LexA/Signal_pep-like_sf"/>
</dbReference>
<evidence type="ECO:0000256" key="7">
    <source>
        <dbReference type="SAM" id="MobiDB-lite"/>
    </source>
</evidence>
<dbReference type="NCBIfam" id="TIGR02227">
    <property type="entry name" value="sigpep_I_bact"/>
    <property type="match status" value="1"/>
</dbReference>
<name>A0ABW1FZR2_9ACTN</name>
<dbReference type="SUPFAM" id="SSF51306">
    <property type="entry name" value="LexA/Signal peptidase"/>
    <property type="match status" value="1"/>
</dbReference>
<feature type="region of interest" description="Disordered" evidence="7">
    <location>
        <begin position="1"/>
        <end position="39"/>
    </location>
</feature>
<gene>
    <name evidence="9" type="primary">lepB</name>
    <name evidence="9" type="ORF">ACFP3V_06325</name>
</gene>
<evidence type="ECO:0000256" key="4">
    <source>
        <dbReference type="ARBA" id="ARBA00013208"/>
    </source>
</evidence>
<evidence type="ECO:0000259" key="8">
    <source>
        <dbReference type="Pfam" id="PF10502"/>
    </source>
</evidence>
<proteinExistence type="inferred from homology"/>
<dbReference type="Proteomes" id="UP001596174">
    <property type="component" value="Unassembled WGS sequence"/>
</dbReference>
<dbReference type="InterPro" id="IPR000223">
    <property type="entry name" value="Pept_S26A_signal_pept_1"/>
</dbReference>
<evidence type="ECO:0000256" key="2">
    <source>
        <dbReference type="ARBA" id="ARBA00004401"/>
    </source>
</evidence>
<keyword evidence="6" id="KW-0812">Transmembrane</keyword>
<keyword evidence="6" id="KW-0472">Membrane</keyword>
<feature type="region of interest" description="Disordered" evidence="7">
    <location>
        <begin position="262"/>
        <end position="293"/>
    </location>
</feature>
<dbReference type="EC" id="3.4.21.89" evidence="4 6"/>
<dbReference type="PRINTS" id="PR00727">
    <property type="entry name" value="LEADERPTASE"/>
</dbReference>
<reference evidence="10" key="1">
    <citation type="journal article" date="2019" name="Int. J. Syst. Evol. Microbiol.">
        <title>The Global Catalogue of Microorganisms (GCM) 10K type strain sequencing project: providing services to taxonomists for standard genome sequencing and annotation.</title>
        <authorList>
            <consortium name="The Broad Institute Genomics Platform"/>
            <consortium name="The Broad Institute Genome Sequencing Center for Infectious Disease"/>
            <person name="Wu L."/>
            <person name="Ma J."/>
        </authorList>
    </citation>
    <scope>NUCLEOTIDE SEQUENCE [LARGE SCALE GENOMIC DNA]</scope>
    <source>
        <strain evidence="10">JCM 4816</strain>
    </source>
</reference>
<feature type="transmembrane region" description="Helical" evidence="6">
    <location>
        <begin position="47"/>
        <end position="69"/>
    </location>
</feature>
<evidence type="ECO:0000256" key="6">
    <source>
        <dbReference type="RuleBase" id="RU362042"/>
    </source>
</evidence>
<sequence>MGTRGRPRHAPVAEVPSGDRAARGRAERRRTAKRAKQRRRRSLAREVPLVVVVALGITLLLQTFLVQVFSIPSSSMEQTIMTGDRVAVDKLSPWFGWQPQRGDVVVFKDPDNWLKDDALPKDGPVLAAVKRTFTFLGLLPSDRDLIKRVIGLPGDTVACCDTQGRVTVNDRPLDESYVYPGEKPSLIAFKVTVPAGKLWVMGDHRDVSADSRFHMREASQGFVPESDVVGRAVAVVWPVGRWRALHSDPALSVSAAGVVARAGPGSAAGSGRGAAQQSVRQFSPAAGTEPVPSELPLVMGVAATVPRSRLRRKSRRHPPC</sequence>
<keyword evidence="5 6" id="KW-0378">Hydrolase</keyword>
<evidence type="ECO:0000256" key="3">
    <source>
        <dbReference type="ARBA" id="ARBA00009370"/>
    </source>
</evidence>
<dbReference type="EMBL" id="JBHSQJ010000019">
    <property type="protein sequence ID" value="MFC5906827.1"/>
    <property type="molecule type" value="Genomic_DNA"/>
</dbReference>